<comment type="caution">
    <text evidence="2">The sequence shown here is derived from an EMBL/GenBank/DDBJ whole genome shotgun (WGS) entry which is preliminary data.</text>
</comment>
<evidence type="ECO:0000313" key="2">
    <source>
        <dbReference type="EMBL" id="MFC3895286.1"/>
    </source>
</evidence>
<proteinExistence type="predicted"/>
<keyword evidence="3" id="KW-1185">Reference proteome</keyword>
<sequence length="104" mass="11339">MLTKFGRTVRTTAVALVLAAGAGVVLGTAPASAESSTIDFELASRSPQKPAWEPSVRATEGAASRRCFGVYGFRTRDYKPESINGFNRGDGSWAWFIKWRCYSN</sequence>
<dbReference type="EMBL" id="JBHRZI010000023">
    <property type="protein sequence ID" value="MFC3895286.1"/>
    <property type="molecule type" value="Genomic_DNA"/>
</dbReference>
<dbReference type="Proteomes" id="UP001595690">
    <property type="component" value="Unassembled WGS sequence"/>
</dbReference>
<name>A0ABV8BZX7_9PSEU</name>
<evidence type="ECO:0000256" key="1">
    <source>
        <dbReference type="SAM" id="SignalP"/>
    </source>
</evidence>
<keyword evidence="1" id="KW-0732">Signal</keyword>
<evidence type="ECO:0000313" key="3">
    <source>
        <dbReference type="Proteomes" id="UP001595690"/>
    </source>
</evidence>
<accession>A0ABV8BZX7</accession>
<feature type="signal peptide" evidence="1">
    <location>
        <begin position="1"/>
        <end position="33"/>
    </location>
</feature>
<organism evidence="2 3">
    <name type="scientific">Lentzea rhizosphaerae</name>
    <dbReference type="NCBI Taxonomy" id="2041025"/>
    <lineage>
        <taxon>Bacteria</taxon>
        <taxon>Bacillati</taxon>
        <taxon>Actinomycetota</taxon>
        <taxon>Actinomycetes</taxon>
        <taxon>Pseudonocardiales</taxon>
        <taxon>Pseudonocardiaceae</taxon>
        <taxon>Lentzea</taxon>
    </lineage>
</organism>
<gene>
    <name evidence="2" type="ORF">ACFOWZ_27725</name>
</gene>
<feature type="chain" id="PRO_5045613103" evidence="1">
    <location>
        <begin position="34"/>
        <end position="104"/>
    </location>
</feature>
<reference evidence="3" key="1">
    <citation type="journal article" date="2019" name="Int. J. Syst. Evol. Microbiol.">
        <title>The Global Catalogue of Microorganisms (GCM) 10K type strain sequencing project: providing services to taxonomists for standard genome sequencing and annotation.</title>
        <authorList>
            <consortium name="The Broad Institute Genomics Platform"/>
            <consortium name="The Broad Institute Genome Sequencing Center for Infectious Disease"/>
            <person name="Wu L."/>
            <person name="Ma J."/>
        </authorList>
    </citation>
    <scope>NUCLEOTIDE SEQUENCE [LARGE SCALE GENOMIC DNA]</scope>
    <source>
        <strain evidence="3">CGMCC 4.7405</strain>
    </source>
</reference>
<dbReference type="RefSeq" id="WP_382376832.1">
    <property type="nucleotide sequence ID" value="NZ_JBHRZI010000023.1"/>
</dbReference>
<protein>
    <submittedName>
        <fullName evidence="2">Uncharacterized protein</fullName>
    </submittedName>
</protein>